<feature type="region of interest" description="Disordered" evidence="1">
    <location>
        <begin position="23"/>
        <end position="80"/>
    </location>
</feature>
<organism evidence="2 3">
    <name type="scientific">Fictibacillus marinisediminis</name>
    <dbReference type="NCBI Taxonomy" id="2878389"/>
    <lineage>
        <taxon>Bacteria</taxon>
        <taxon>Bacillati</taxon>
        <taxon>Bacillota</taxon>
        <taxon>Bacilli</taxon>
        <taxon>Bacillales</taxon>
        <taxon>Fictibacillaceae</taxon>
        <taxon>Fictibacillus</taxon>
    </lineage>
</organism>
<dbReference type="AlphaFoldDB" id="A0A9X1XCY3"/>
<protein>
    <submittedName>
        <fullName evidence="2">Uncharacterized protein</fullName>
    </submittedName>
</protein>
<dbReference type="RefSeq" id="WP_248253704.1">
    <property type="nucleotide sequence ID" value="NZ_JAIWJX010000002.1"/>
</dbReference>
<feature type="compositionally biased region" description="Pro residues" evidence="1">
    <location>
        <begin position="62"/>
        <end position="80"/>
    </location>
</feature>
<comment type="caution">
    <text evidence="2">The sequence shown here is derived from an EMBL/GenBank/DDBJ whole genome shotgun (WGS) entry which is preliminary data.</text>
</comment>
<evidence type="ECO:0000256" key="1">
    <source>
        <dbReference type="SAM" id="MobiDB-lite"/>
    </source>
</evidence>
<accession>A0A9X1XCY3</accession>
<evidence type="ECO:0000313" key="2">
    <source>
        <dbReference type="EMBL" id="MCK6258411.1"/>
    </source>
</evidence>
<proteinExistence type="predicted"/>
<reference evidence="2" key="1">
    <citation type="submission" date="2021-09" db="EMBL/GenBank/DDBJ databases">
        <title>Genome analysis of Fictibacillus sp. KIGAM418 isolated from marine sediment.</title>
        <authorList>
            <person name="Seo M.-J."/>
            <person name="Cho E.-S."/>
            <person name="Hwang C.Y."/>
        </authorList>
    </citation>
    <scope>NUCLEOTIDE SEQUENCE</scope>
    <source>
        <strain evidence="2">KIGAM418</strain>
    </source>
</reference>
<keyword evidence="3" id="KW-1185">Reference proteome</keyword>
<sequence length="80" mass="8825">MKIFVSILLTVLLAGAVQPIHESQAAPSDMIPKKSKLSVPNHKNGLLPLPDKKSKKKWMKPAPAPVKPIPIPRPMPYLKK</sequence>
<evidence type="ECO:0000313" key="3">
    <source>
        <dbReference type="Proteomes" id="UP001139011"/>
    </source>
</evidence>
<dbReference type="Proteomes" id="UP001139011">
    <property type="component" value="Unassembled WGS sequence"/>
</dbReference>
<dbReference type="EMBL" id="JAIWJX010000002">
    <property type="protein sequence ID" value="MCK6258411.1"/>
    <property type="molecule type" value="Genomic_DNA"/>
</dbReference>
<name>A0A9X1XCY3_9BACL</name>
<gene>
    <name evidence="2" type="ORF">LCY76_17695</name>
</gene>